<accession>A0ABQ2YH82</accession>
<dbReference type="EMBL" id="BMXS01000002">
    <property type="protein sequence ID" value="GGX82956.1"/>
    <property type="molecule type" value="Genomic_DNA"/>
</dbReference>
<sequence length="103" mass="10738">MMPSSFFLAGRCPSSVTRGPGCSLWKPAALVLAGLLLSGCAAKPGADLPQYGDSVRRMIELQTYAPEEEIDTMRGDKPAAAMEAYRAPAGSGQARQAPAAPMP</sequence>
<name>A0ABQ2YH82_9GAMM</name>
<protein>
    <recommendedName>
        <fullName evidence="4">Lipoprotein</fullName>
    </recommendedName>
</protein>
<keyword evidence="3" id="KW-1185">Reference proteome</keyword>
<feature type="region of interest" description="Disordered" evidence="1">
    <location>
        <begin position="84"/>
        <end position="103"/>
    </location>
</feature>
<evidence type="ECO:0000313" key="3">
    <source>
        <dbReference type="Proteomes" id="UP000653056"/>
    </source>
</evidence>
<gene>
    <name evidence="2" type="ORF">GCM10007160_08110</name>
</gene>
<evidence type="ECO:0008006" key="4">
    <source>
        <dbReference type="Google" id="ProtNLM"/>
    </source>
</evidence>
<evidence type="ECO:0000313" key="2">
    <source>
        <dbReference type="EMBL" id="GGX82956.1"/>
    </source>
</evidence>
<proteinExistence type="predicted"/>
<comment type="caution">
    <text evidence="2">The sequence shown here is derived from an EMBL/GenBank/DDBJ whole genome shotgun (WGS) entry which is preliminary data.</text>
</comment>
<dbReference type="Proteomes" id="UP000653056">
    <property type="component" value="Unassembled WGS sequence"/>
</dbReference>
<evidence type="ECO:0000256" key="1">
    <source>
        <dbReference type="SAM" id="MobiDB-lite"/>
    </source>
</evidence>
<reference evidence="3" key="1">
    <citation type="journal article" date="2019" name="Int. J. Syst. Evol. Microbiol.">
        <title>The Global Catalogue of Microorganisms (GCM) 10K type strain sequencing project: providing services to taxonomists for standard genome sequencing and annotation.</title>
        <authorList>
            <consortium name="The Broad Institute Genomics Platform"/>
            <consortium name="The Broad Institute Genome Sequencing Center for Infectious Disease"/>
            <person name="Wu L."/>
            <person name="Ma J."/>
        </authorList>
    </citation>
    <scope>NUCLEOTIDE SEQUENCE [LARGE SCALE GENOMIC DNA]</scope>
    <source>
        <strain evidence="3">KCTC 22228</strain>
    </source>
</reference>
<dbReference type="RefSeq" id="WP_189466438.1">
    <property type="nucleotide sequence ID" value="NZ_BMXS01000002.1"/>
</dbReference>
<organism evidence="2 3">
    <name type="scientific">Litchfieldella qijiaojingensis</name>
    <dbReference type="NCBI Taxonomy" id="980347"/>
    <lineage>
        <taxon>Bacteria</taxon>
        <taxon>Pseudomonadati</taxon>
        <taxon>Pseudomonadota</taxon>
        <taxon>Gammaproteobacteria</taxon>
        <taxon>Oceanospirillales</taxon>
        <taxon>Halomonadaceae</taxon>
        <taxon>Litchfieldella</taxon>
    </lineage>
</organism>